<gene>
    <name evidence="4" type="ORF">GRI89_10825</name>
</gene>
<dbReference type="AlphaFoldDB" id="A0A6I4T092"/>
<dbReference type="PROSITE" id="PS51186">
    <property type="entry name" value="GNAT"/>
    <property type="match status" value="1"/>
</dbReference>
<keyword evidence="2" id="KW-0012">Acyltransferase</keyword>
<organism evidence="4 5">
    <name type="scientific">Croceibacterium salegens</name>
    <dbReference type="NCBI Taxonomy" id="1737568"/>
    <lineage>
        <taxon>Bacteria</taxon>
        <taxon>Pseudomonadati</taxon>
        <taxon>Pseudomonadota</taxon>
        <taxon>Alphaproteobacteria</taxon>
        <taxon>Sphingomonadales</taxon>
        <taxon>Erythrobacteraceae</taxon>
        <taxon>Croceibacterium</taxon>
    </lineage>
</organism>
<proteinExistence type="predicted"/>
<name>A0A6I4T092_9SPHN</name>
<dbReference type="PANTHER" id="PTHR43877">
    <property type="entry name" value="AMINOALKYLPHOSPHONATE N-ACETYLTRANSFERASE-RELATED-RELATED"/>
    <property type="match status" value="1"/>
</dbReference>
<accession>A0A6I4T092</accession>
<evidence type="ECO:0000256" key="2">
    <source>
        <dbReference type="ARBA" id="ARBA00023315"/>
    </source>
</evidence>
<feature type="domain" description="N-acetyltransferase" evidence="3">
    <location>
        <begin position="1"/>
        <end position="170"/>
    </location>
</feature>
<dbReference type="Proteomes" id="UP000433652">
    <property type="component" value="Unassembled WGS sequence"/>
</dbReference>
<keyword evidence="1 4" id="KW-0808">Transferase</keyword>
<dbReference type="SUPFAM" id="SSF55729">
    <property type="entry name" value="Acyl-CoA N-acyltransferases (Nat)"/>
    <property type="match status" value="1"/>
</dbReference>
<dbReference type="GO" id="GO:0016747">
    <property type="term" value="F:acyltransferase activity, transferring groups other than amino-acyl groups"/>
    <property type="evidence" value="ECO:0007669"/>
    <property type="project" value="InterPro"/>
</dbReference>
<dbReference type="InterPro" id="IPR016181">
    <property type="entry name" value="Acyl_CoA_acyltransferase"/>
</dbReference>
<evidence type="ECO:0000259" key="3">
    <source>
        <dbReference type="PROSITE" id="PS51186"/>
    </source>
</evidence>
<keyword evidence="5" id="KW-1185">Reference proteome</keyword>
<comment type="caution">
    <text evidence="4">The sequence shown here is derived from an EMBL/GenBank/DDBJ whole genome shotgun (WGS) entry which is preliminary data.</text>
</comment>
<dbReference type="InterPro" id="IPR050832">
    <property type="entry name" value="Bact_Acetyltransf"/>
</dbReference>
<sequence length="170" mass="18571">MNIRIATPDDATLVAALGRDSFLAAFEYLYSPEDLDAFLGGHKTEEAFAAYLAKPGYRTAIAEIEGVAAGYCMISMPSEFAEHSDARRPMALQQLYTAPGRTGAGIGAALMDWALGEARAQNADAVQLSVWSGNHGAQRFYARYGFANIADIEFWVGNQCDEEFLFELRL</sequence>
<evidence type="ECO:0000256" key="1">
    <source>
        <dbReference type="ARBA" id="ARBA00022679"/>
    </source>
</evidence>
<dbReference type="EMBL" id="WTYM01000043">
    <property type="protein sequence ID" value="MXO60032.1"/>
    <property type="molecule type" value="Genomic_DNA"/>
</dbReference>
<dbReference type="Pfam" id="PF00583">
    <property type="entry name" value="Acetyltransf_1"/>
    <property type="match status" value="1"/>
</dbReference>
<dbReference type="CDD" id="cd04301">
    <property type="entry name" value="NAT_SF"/>
    <property type="match status" value="1"/>
</dbReference>
<dbReference type="RefSeq" id="WP_328598212.1">
    <property type="nucleotide sequence ID" value="NZ_WTYM01000043.1"/>
</dbReference>
<protein>
    <submittedName>
        <fullName evidence="4">GNAT family N-acetyltransferase</fullName>
    </submittedName>
</protein>
<evidence type="ECO:0000313" key="4">
    <source>
        <dbReference type="EMBL" id="MXO60032.1"/>
    </source>
</evidence>
<dbReference type="InterPro" id="IPR000182">
    <property type="entry name" value="GNAT_dom"/>
</dbReference>
<reference evidence="4 5" key="1">
    <citation type="submission" date="2019-12" db="EMBL/GenBank/DDBJ databases">
        <title>Genomic-based taxomic classification of the family Erythrobacteraceae.</title>
        <authorList>
            <person name="Xu L."/>
        </authorList>
    </citation>
    <scope>NUCLEOTIDE SEQUENCE [LARGE SCALE GENOMIC DNA]</scope>
    <source>
        <strain evidence="4 5">MCCC 1K01500</strain>
    </source>
</reference>
<dbReference type="Gene3D" id="3.40.630.30">
    <property type="match status" value="1"/>
</dbReference>
<evidence type="ECO:0000313" key="5">
    <source>
        <dbReference type="Proteomes" id="UP000433652"/>
    </source>
</evidence>